<protein>
    <submittedName>
        <fullName evidence="2">Uncharacterized protein</fullName>
    </submittedName>
</protein>
<feature type="compositionally biased region" description="Basic and acidic residues" evidence="1">
    <location>
        <begin position="62"/>
        <end position="90"/>
    </location>
</feature>
<dbReference type="EMBL" id="JBEDUW010000007">
    <property type="protein sequence ID" value="KAK9910887.1"/>
    <property type="molecule type" value="Genomic_DNA"/>
</dbReference>
<keyword evidence="3" id="KW-1185">Reference proteome</keyword>
<evidence type="ECO:0000256" key="1">
    <source>
        <dbReference type="SAM" id="MobiDB-lite"/>
    </source>
</evidence>
<sequence>MKPWGIPPPEAAPPLCAHTHRAQLAPASSRSSPPSVLKQEERNERWREAGEMKREQDEEEKKEDRARGEKETDGKGNRERKGDGKTNQKEGKRRKREKHGKETARVLHACRSINSREYRRIFDDYEGN</sequence>
<evidence type="ECO:0000313" key="3">
    <source>
        <dbReference type="Proteomes" id="UP001457282"/>
    </source>
</evidence>
<reference evidence="2 3" key="1">
    <citation type="journal article" date="2023" name="G3 (Bethesda)">
        <title>A chromosome-length genome assembly and annotation of blackberry (Rubus argutus, cv. 'Hillquist').</title>
        <authorList>
            <person name="Bruna T."/>
            <person name="Aryal R."/>
            <person name="Dudchenko O."/>
            <person name="Sargent D.J."/>
            <person name="Mead D."/>
            <person name="Buti M."/>
            <person name="Cavallini A."/>
            <person name="Hytonen T."/>
            <person name="Andres J."/>
            <person name="Pham M."/>
            <person name="Weisz D."/>
            <person name="Mascagni F."/>
            <person name="Usai G."/>
            <person name="Natali L."/>
            <person name="Bassil N."/>
            <person name="Fernandez G.E."/>
            <person name="Lomsadze A."/>
            <person name="Armour M."/>
            <person name="Olukolu B."/>
            <person name="Poorten T."/>
            <person name="Britton C."/>
            <person name="Davik J."/>
            <person name="Ashrafi H."/>
            <person name="Aiden E.L."/>
            <person name="Borodovsky M."/>
            <person name="Worthington M."/>
        </authorList>
    </citation>
    <scope>NUCLEOTIDE SEQUENCE [LARGE SCALE GENOMIC DNA]</scope>
    <source>
        <strain evidence="2">PI 553951</strain>
    </source>
</reference>
<name>A0AAW1VV12_RUBAR</name>
<evidence type="ECO:0000313" key="2">
    <source>
        <dbReference type="EMBL" id="KAK9910887.1"/>
    </source>
</evidence>
<dbReference type="Proteomes" id="UP001457282">
    <property type="component" value="Unassembled WGS sequence"/>
</dbReference>
<feature type="compositionally biased region" description="Basic and acidic residues" evidence="1">
    <location>
        <begin position="38"/>
        <end position="56"/>
    </location>
</feature>
<accession>A0AAW1VV12</accession>
<proteinExistence type="predicted"/>
<organism evidence="2 3">
    <name type="scientific">Rubus argutus</name>
    <name type="common">Southern blackberry</name>
    <dbReference type="NCBI Taxonomy" id="59490"/>
    <lineage>
        <taxon>Eukaryota</taxon>
        <taxon>Viridiplantae</taxon>
        <taxon>Streptophyta</taxon>
        <taxon>Embryophyta</taxon>
        <taxon>Tracheophyta</taxon>
        <taxon>Spermatophyta</taxon>
        <taxon>Magnoliopsida</taxon>
        <taxon>eudicotyledons</taxon>
        <taxon>Gunneridae</taxon>
        <taxon>Pentapetalae</taxon>
        <taxon>rosids</taxon>
        <taxon>fabids</taxon>
        <taxon>Rosales</taxon>
        <taxon>Rosaceae</taxon>
        <taxon>Rosoideae</taxon>
        <taxon>Rosoideae incertae sedis</taxon>
        <taxon>Rubus</taxon>
    </lineage>
</organism>
<feature type="region of interest" description="Disordered" evidence="1">
    <location>
        <begin position="1"/>
        <end position="107"/>
    </location>
</feature>
<gene>
    <name evidence="2" type="ORF">M0R45_034824</name>
</gene>
<dbReference type="AlphaFoldDB" id="A0AAW1VV12"/>
<comment type="caution">
    <text evidence="2">The sequence shown here is derived from an EMBL/GenBank/DDBJ whole genome shotgun (WGS) entry which is preliminary data.</text>
</comment>
<feature type="compositionally biased region" description="Pro residues" evidence="1">
    <location>
        <begin position="1"/>
        <end position="12"/>
    </location>
</feature>
<feature type="compositionally biased region" description="Low complexity" evidence="1">
    <location>
        <begin position="25"/>
        <end position="35"/>
    </location>
</feature>